<evidence type="ECO:0000313" key="6">
    <source>
        <dbReference type="Proteomes" id="UP000009220"/>
    </source>
</evidence>
<dbReference type="REBASE" id="39388">
    <property type="entry name" value="S.AfeSS3ORF2252P"/>
</dbReference>
<dbReference type="STRING" id="743299.Acife_2253"/>
<dbReference type="Proteomes" id="UP000009220">
    <property type="component" value="Chromosome"/>
</dbReference>
<dbReference type="PANTHER" id="PTHR30408">
    <property type="entry name" value="TYPE-1 RESTRICTION ENZYME ECOKI SPECIFICITY PROTEIN"/>
    <property type="match status" value="1"/>
</dbReference>
<dbReference type="CDD" id="cd17249">
    <property type="entry name" value="RMtype1_S_EcoR124I-TRD2-CR2_like"/>
    <property type="match status" value="1"/>
</dbReference>
<dbReference type="Gene3D" id="3.90.220.20">
    <property type="entry name" value="DNA methylase specificity domains"/>
    <property type="match status" value="2"/>
</dbReference>
<evidence type="ECO:0000256" key="2">
    <source>
        <dbReference type="ARBA" id="ARBA00022747"/>
    </source>
</evidence>
<dbReference type="KEGG" id="afi:Acife_2253"/>
<protein>
    <submittedName>
        <fullName evidence="5">Restriction modification system DNA specificity domain-containing protein</fullName>
    </submittedName>
</protein>
<sequence>MEVKPGYKLTEVGVIPEDWEVKPLSDLGYWKGGMTPSMQNSKYWFNGSIPWVSSGDIKSSSIFDVPMSITKLAVKETGSVILPKNSVLIVTRSGILRNFLPVAKILCNLTINQDIKAIISHPSVNPDYITQLLIGNGQRILATCLKSGTTVESIEYIWLKSFRILLPPLPEQTAIATTLSDVDSLISSLDALISKKKQIKQGAMQELLSGKRRLPGFSGEWEVVTLFKLAEGKKEYFNDGDWIESEHITTDGIRFIQTGNIGVGYFIEKHDRKYISEKSFASLSCKEINLGDLLICRLADPAGRACVLPDIGESKVVTSVDVTIFRAPPSSANRVYLALLFSTSNWFKSISDRSGGTTHKRIARGALGKISITLPPLPEQQAIAAILSDMDAEITTLETRRDKTKLLKQGMMQELLTGRIRLIPPAAHAVSA</sequence>
<accession>G0JNM6</accession>
<dbReference type="InterPro" id="IPR052021">
    <property type="entry name" value="Type-I_RS_S_subunit"/>
</dbReference>
<gene>
    <name evidence="5" type="ORF">Acife_2253</name>
</gene>
<evidence type="ECO:0000259" key="4">
    <source>
        <dbReference type="Pfam" id="PF01420"/>
    </source>
</evidence>
<feature type="domain" description="Type I restriction modification DNA specificity" evidence="4">
    <location>
        <begin position="220"/>
        <end position="401"/>
    </location>
</feature>
<dbReference type="Pfam" id="PF01420">
    <property type="entry name" value="Methylase_S"/>
    <property type="match status" value="2"/>
</dbReference>
<evidence type="ECO:0000256" key="3">
    <source>
        <dbReference type="ARBA" id="ARBA00023125"/>
    </source>
</evidence>
<evidence type="ECO:0000313" key="5">
    <source>
        <dbReference type="EMBL" id="AEM48365.1"/>
    </source>
</evidence>
<proteinExistence type="inferred from homology"/>
<dbReference type="GO" id="GO:0003677">
    <property type="term" value="F:DNA binding"/>
    <property type="evidence" value="ECO:0007669"/>
    <property type="project" value="UniProtKB-KW"/>
</dbReference>
<keyword evidence="3" id="KW-0238">DNA-binding</keyword>
<comment type="similarity">
    <text evidence="1">Belongs to the type-I restriction system S methylase family.</text>
</comment>
<dbReference type="SUPFAM" id="SSF116734">
    <property type="entry name" value="DNA methylase specificity domain"/>
    <property type="match status" value="2"/>
</dbReference>
<dbReference type="HOGENOM" id="CLU_021095_0_1_6"/>
<dbReference type="InterPro" id="IPR000055">
    <property type="entry name" value="Restrct_endonuc_typeI_TRD"/>
</dbReference>
<organism evidence="5 6">
    <name type="scientific">Acidithiobacillus ferrivorans SS3</name>
    <dbReference type="NCBI Taxonomy" id="743299"/>
    <lineage>
        <taxon>Bacteria</taxon>
        <taxon>Pseudomonadati</taxon>
        <taxon>Pseudomonadota</taxon>
        <taxon>Acidithiobacillia</taxon>
        <taxon>Acidithiobacillales</taxon>
        <taxon>Acidithiobacillaceae</taxon>
        <taxon>Acidithiobacillus</taxon>
    </lineage>
</organism>
<dbReference type="eggNOG" id="COG0732">
    <property type="taxonomic scope" value="Bacteria"/>
</dbReference>
<name>G0JNM6_9PROT</name>
<dbReference type="AlphaFoldDB" id="G0JNM6"/>
<keyword evidence="2" id="KW-0680">Restriction system</keyword>
<dbReference type="RefSeq" id="WP_014029616.1">
    <property type="nucleotide sequence ID" value="NC_015942.1"/>
</dbReference>
<dbReference type="PANTHER" id="PTHR30408:SF12">
    <property type="entry name" value="TYPE I RESTRICTION ENZYME MJAVIII SPECIFICITY SUBUNIT"/>
    <property type="match status" value="1"/>
</dbReference>
<dbReference type="Gene3D" id="1.10.287.1120">
    <property type="entry name" value="Bipartite methylase S protein"/>
    <property type="match status" value="1"/>
</dbReference>
<reference evidence="5 6" key="1">
    <citation type="journal article" date="2011" name="J. Bacteriol.">
        <title>Draft genome of the psychrotolerant acidophile Acidithiobacillus ferrivorans SS3.</title>
        <authorList>
            <person name="Liljeqvist M."/>
            <person name="Valdes J."/>
            <person name="Holmes D.S."/>
            <person name="Dopson M."/>
        </authorList>
    </citation>
    <scope>NUCLEOTIDE SEQUENCE [LARGE SCALE GENOMIC DNA]</scope>
    <source>
        <strain evidence="5 6">SS3</strain>
    </source>
</reference>
<dbReference type="GO" id="GO:0009307">
    <property type="term" value="P:DNA restriction-modification system"/>
    <property type="evidence" value="ECO:0007669"/>
    <property type="project" value="UniProtKB-KW"/>
</dbReference>
<feature type="domain" description="Type I restriction modification DNA specificity" evidence="4">
    <location>
        <begin position="16"/>
        <end position="187"/>
    </location>
</feature>
<evidence type="ECO:0000256" key="1">
    <source>
        <dbReference type="ARBA" id="ARBA00010923"/>
    </source>
</evidence>
<dbReference type="InterPro" id="IPR044946">
    <property type="entry name" value="Restrct_endonuc_typeI_TRD_sf"/>
</dbReference>
<dbReference type="EMBL" id="CP002985">
    <property type="protein sequence ID" value="AEM48365.1"/>
    <property type="molecule type" value="Genomic_DNA"/>
</dbReference>